<dbReference type="Proteomes" id="UP001295684">
    <property type="component" value="Unassembled WGS sequence"/>
</dbReference>
<name>A0AAD1Y6K9_EUPCR</name>
<dbReference type="AlphaFoldDB" id="A0AAD1Y6K9"/>
<protein>
    <submittedName>
        <fullName evidence="1">Uncharacterized protein</fullName>
    </submittedName>
</protein>
<evidence type="ECO:0000313" key="2">
    <source>
        <dbReference type="Proteomes" id="UP001295684"/>
    </source>
</evidence>
<keyword evidence="2" id="KW-1185">Reference proteome</keyword>
<gene>
    <name evidence="1" type="ORF">ECRASSUSDP1_LOCUS27149</name>
</gene>
<accession>A0AAD1Y6K9</accession>
<reference evidence="1" key="1">
    <citation type="submission" date="2023-07" db="EMBL/GenBank/DDBJ databases">
        <authorList>
            <consortium name="AG Swart"/>
            <person name="Singh M."/>
            <person name="Singh A."/>
            <person name="Seah K."/>
            <person name="Emmerich C."/>
        </authorList>
    </citation>
    <scope>NUCLEOTIDE SEQUENCE</scope>
    <source>
        <strain evidence="1">DP1</strain>
    </source>
</reference>
<organism evidence="1 2">
    <name type="scientific">Euplotes crassus</name>
    <dbReference type="NCBI Taxonomy" id="5936"/>
    <lineage>
        <taxon>Eukaryota</taxon>
        <taxon>Sar</taxon>
        <taxon>Alveolata</taxon>
        <taxon>Ciliophora</taxon>
        <taxon>Intramacronucleata</taxon>
        <taxon>Spirotrichea</taxon>
        <taxon>Hypotrichia</taxon>
        <taxon>Euplotida</taxon>
        <taxon>Euplotidae</taxon>
        <taxon>Moneuplotes</taxon>
    </lineage>
</organism>
<comment type="caution">
    <text evidence="1">The sequence shown here is derived from an EMBL/GenBank/DDBJ whole genome shotgun (WGS) entry which is preliminary data.</text>
</comment>
<dbReference type="EMBL" id="CAMPGE010028003">
    <property type="protein sequence ID" value="CAI2385572.1"/>
    <property type="molecule type" value="Genomic_DNA"/>
</dbReference>
<proteinExistence type="predicted"/>
<evidence type="ECO:0000313" key="1">
    <source>
        <dbReference type="EMBL" id="CAI2385572.1"/>
    </source>
</evidence>
<sequence>MYSFEKSVIFCKPIYTEIIDDEWRKETLQDLDLVIGSAAINTDMSKNYERDLSQRLPTTEAKEWNDLSLEELITKFTDVQEENKE</sequence>